<evidence type="ECO:0000313" key="1">
    <source>
        <dbReference type="EMBL" id="THC87878.1"/>
    </source>
</evidence>
<dbReference type="AlphaFoldDB" id="A0A4S3J1S0"/>
<sequence>MGDFTATGGKIPSKNLPLLVYVEVGEPAHWIWALMP</sequence>
<accession>A0A4S3J1S0</accession>
<reference evidence="1 2" key="1">
    <citation type="submission" date="2019-03" db="EMBL/GenBank/DDBJ databases">
        <title>The genome sequence of a newly discovered highly antifungal drug resistant Aspergillus species, Aspergillus tanneri NIH 1004.</title>
        <authorList>
            <person name="Mounaud S."/>
            <person name="Singh I."/>
            <person name="Joardar V."/>
            <person name="Pakala S."/>
            <person name="Pakala S."/>
            <person name="Venepally P."/>
            <person name="Hoover J."/>
            <person name="Nierman W."/>
            <person name="Chung J."/>
            <person name="Losada L."/>
        </authorList>
    </citation>
    <scope>NUCLEOTIDE SEQUENCE [LARGE SCALE GENOMIC DNA]</scope>
    <source>
        <strain evidence="1 2">NIH1004</strain>
    </source>
</reference>
<dbReference type="EMBL" id="SOSA01001008">
    <property type="protein sequence ID" value="THC87878.1"/>
    <property type="molecule type" value="Genomic_DNA"/>
</dbReference>
<proteinExistence type="predicted"/>
<evidence type="ECO:0000313" key="2">
    <source>
        <dbReference type="Proteomes" id="UP000308092"/>
    </source>
</evidence>
<protein>
    <submittedName>
        <fullName evidence="1">Uncharacterized protein</fullName>
    </submittedName>
</protein>
<dbReference type="Proteomes" id="UP000308092">
    <property type="component" value="Unassembled WGS sequence"/>
</dbReference>
<gene>
    <name evidence="1" type="ORF">EYZ11_012674</name>
</gene>
<keyword evidence="2" id="KW-1185">Reference proteome</keyword>
<organism evidence="1 2">
    <name type="scientific">Aspergillus tanneri</name>
    <dbReference type="NCBI Taxonomy" id="1220188"/>
    <lineage>
        <taxon>Eukaryota</taxon>
        <taxon>Fungi</taxon>
        <taxon>Dikarya</taxon>
        <taxon>Ascomycota</taxon>
        <taxon>Pezizomycotina</taxon>
        <taxon>Eurotiomycetes</taxon>
        <taxon>Eurotiomycetidae</taxon>
        <taxon>Eurotiales</taxon>
        <taxon>Aspergillaceae</taxon>
        <taxon>Aspergillus</taxon>
        <taxon>Aspergillus subgen. Circumdati</taxon>
    </lineage>
</organism>
<name>A0A4S3J1S0_9EURO</name>
<comment type="caution">
    <text evidence="1">The sequence shown here is derived from an EMBL/GenBank/DDBJ whole genome shotgun (WGS) entry which is preliminary data.</text>
</comment>
<dbReference type="VEuPathDB" id="FungiDB:EYZ11_012674"/>